<dbReference type="AlphaFoldDB" id="A0A650CIS1"/>
<dbReference type="GeneID" id="95644845"/>
<keyword evidence="1" id="KW-1133">Transmembrane helix</keyword>
<evidence type="ECO:0000313" key="3">
    <source>
        <dbReference type="EMBL" id="QGR17565.1"/>
    </source>
</evidence>
<feature type="transmembrane region" description="Helical" evidence="1">
    <location>
        <begin position="200"/>
        <end position="233"/>
    </location>
</feature>
<dbReference type="Proteomes" id="UP000427373">
    <property type="component" value="Chromosome"/>
</dbReference>
<evidence type="ECO:0000313" key="2">
    <source>
        <dbReference type="EMBL" id="MBB5253749.1"/>
    </source>
</evidence>
<keyword evidence="1" id="KW-0472">Membrane</keyword>
<feature type="transmembrane region" description="Helical" evidence="1">
    <location>
        <begin position="20"/>
        <end position="43"/>
    </location>
</feature>
<dbReference type="RefSeq" id="WP_156015051.1">
    <property type="nucleotide sequence ID" value="NZ_AP031374.1"/>
</dbReference>
<accession>A0A650CIS1</accession>
<feature type="transmembrane region" description="Helical" evidence="1">
    <location>
        <begin position="92"/>
        <end position="116"/>
    </location>
</feature>
<keyword evidence="1" id="KW-0812">Transmembrane</keyword>
<name>A0A650CIS1_SULOH</name>
<evidence type="ECO:0000256" key="1">
    <source>
        <dbReference type="SAM" id="Phobius"/>
    </source>
</evidence>
<dbReference type="EMBL" id="JACHFY010000007">
    <property type="protein sequence ID" value="MBB5253749.1"/>
    <property type="molecule type" value="Genomic_DNA"/>
</dbReference>
<gene>
    <name evidence="3" type="ORF">D1869_10480</name>
    <name evidence="2" type="ORF">HNQ62_001520</name>
</gene>
<proteinExistence type="predicted"/>
<sequence length="241" mass="27736">MVAIIVYTLYSVSYKIKTWIGLFFAFFVLIMMITMFIGAIAYLLSPSNISLAEAIIVNNASMLILLVYLFMNAKKLASNRDFSKTHIFSLSILTVLNEILMGGTFSLAYFGIKYFLTFYSAFLTTLNSYWFFYPMMAEMLALYLIDYLKTRANKELFALIGITTFPPTILNFSQWIYSSIFIDVILSLIGIINSKGLWRYLYIITAISVVSTLFIPTFFDIIIIIDMILYYVYLLNRSKVS</sequence>
<reference evidence="3 4" key="1">
    <citation type="submission" date="2019-10" db="EMBL/GenBank/DDBJ databases">
        <title>Genome Sequences from Six Type Strain Members of the Archaeal Family Sulfolobaceae: Acidianus ambivalens, Acidianus infernus, Metallosphaera prunae, Stygiolobus azoricus, Sulfolobus metallicus, and Sulfurisphaera ohwakuensis.</title>
        <authorList>
            <person name="Counts J.A."/>
            <person name="Kelly R.M."/>
        </authorList>
    </citation>
    <scope>NUCLEOTIDE SEQUENCE [LARGE SCALE GENOMIC DNA]</scope>
    <source>
        <strain evidence="3 4">TA-1</strain>
    </source>
</reference>
<evidence type="ECO:0000313" key="4">
    <source>
        <dbReference type="Proteomes" id="UP000427373"/>
    </source>
</evidence>
<protein>
    <submittedName>
        <fullName evidence="3">Uncharacterized protein</fullName>
    </submittedName>
</protein>
<dbReference type="Proteomes" id="UP000582213">
    <property type="component" value="Unassembled WGS sequence"/>
</dbReference>
<feature type="transmembrane region" description="Helical" evidence="1">
    <location>
        <begin position="128"/>
        <end position="145"/>
    </location>
</feature>
<keyword evidence="4" id="KW-1185">Reference proteome</keyword>
<evidence type="ECO:0000313" key="5">
    <source>
        <dbReference type="Proteomes" id="UP000582213"/>
    </source>
</evidence>
<dbReference type="OrthoDB" id="34422at2157"/>
<dbReference type="EMBL" id="CP045484">
    <property type="protein sequence ID" value="QGR17565.1"/>
    <property type="molecule type" value="Genomic_DNA"/>
</dbReference>
<feature type="transmembrane region" description="Helical" evidence="1">
    <location>
        <begin position="152"/>
        <end position="169"/>
    </location>
</feature>
<reference evidence="2 5" key="2">
    <citation type="submission" date="2020-08" db="EMBL/GenBank/DDBJ databases">
        <title>Genomic Encyclopedia of Type Strains, Phase IV (KMG-IV): sequencing the most valuable type-strain genomes for metagenomic binning, comparative biology and taxonomic classification.</title>
        <authorList>
            <person name="Goeker M."/>
        </authorList>
    </citation>
    <scope>NUCLEOTIDE SEQUENCE [LARGE SCALE GENOMIC DNA]</scope>
    <source>
        <strain evidence="2 5">DSM 12421</strain>
    </source>
</reference>
<feature type="transmembrane region" description="Helical" evidence="1">
    <location>
        <begin position="49"/>
        <end position="71"/>
    </location>
</feature>
<organism evidence="3 4">
    <name type="scientific">Sulfurisphaera ohwakuensis</name>
    <dbReference type="NCBI Taxonomy" id="69656"/>
    <lineage>
        <taxon>Archaea</taxon>
        <taxon>Thermoproteota</taxon>
        <taxon>Thermoprotei</taxon>
        <taxon>Sulfolobales</taxon>
        <taxon>Sulfolobaceae</taxon>
        <taxon>Sulfurisphaera</taxon>
    </lineage>
</organism>
<dbReference type="KEGG" id="soh:D1869_10480"/>